<accession>A0A7K4BZ75</accession>
<dbReference type="EMBL" id="JAAZKV010000015">
    <property type="protein sequence ID" value="NMA44554.1"/>
    <property type="molecule type" value="Genomic_DNA"/>
</dbReference>
<protein>
    <submittedName>
        <fullName evidence="1">Uncharacterized protein</fullName>
    </submittedName>
</protein>
<organism evidence="1 2">
    <name type="scientific">Candidatus Iainarchaeum sp</name>
    <dbReference type="NCBI Taxonomy" id="3101447"/>
    <lineage>
        <taxon>Archaea</taxon>
        <taxon>Candidatus Iainarchaeota</taxon>
        <taxon>Candidatus Iainarchaeia</taxon>
        <taxon>Candidatus Iainarchaeales</taxon>
        <taxon>Candidatus Iainarchaeaceae</taxon>
        <taxon>Candidatus Iainarchaeum</taxon>
    </lineage>
</organism>
<evidence type="ECO:0000313" key="1">
    <source>
        <dbReference type="EMBL" id="NMA44554.1"/>
    </source>
</evidence>
<sequence length="209" mass="23953">MGKPTLVDRARFRLNKGKLESERAKAVADFGRARKTHRKFRAYASGTLQSSELVLAKLIRRRAKSTKSTFEKKRLDKLAKELESKKTRKEIEAMEIDRSLTNERKKKFSDKLLANRVAKGPVSKNELRGRKLVRGVYKGENVAFISSRGKLHQGNFQRVAINPANKKISIVLRIGKRIQYLEVANISKRISLNAFNKMTNLNITQYNPK</sequence>
<name>A0A7K4BZ75_9ARCH</name>
<gene>
    <name evidence="1" type="ORF">GX950_01960</name>
</gene>
<proteinExistence type="predicted"/>
<dbReference type="Proteomes" id="UP000526302">
    <property type="component" value="Unassembled WGS sequence"/>
</dbReference>
<dbReference type="AlphaFoldDB" id="A0A7K4BZ75"/>
<reference evidence="1 2" key="1">
    <citation type="journal article" date="2020" name="Biotechnol. Biofuels">
        <title>New insights from the biogas microbiome by comprehensive genome-resolved metagenomics of nearly 1600 species originating from multiple anaerobic digesters.</title>
        <authorList>
            <person name="Campanaro S."/>
            <person name="Treu L."/>
            <person name="Rodriguez-R L.M."/>
            <person name="Kovalovszki A."/>
            <person name="Ziels R.M."/>
            <person name="Maus I."/>
            <person name="Zhu X."/>
            <person name="Kougias P.G."/>
            <person name="Basile A."/>
            <person name="Luo G."/>
            <person name="Schluter A."/>
            <person name="Konstantinidis K.T."/>
            <person name="Angelidaki I."/>
        </authorList>
    </citation>
    <scope>NUCLEOTIDE SEQUENCE [LARGE SCALE GENOMIC DNA]</scope>
    <source>
        <strain evidence="1">AS22ysBPME_79</strain>
    </source>
</reference>
<comment type="caution">
    <text evidence="1">The sequence shown here is derived from an EMBL/GenBank/DDBJ whole genome shotgun (WGS) entry which is preliminary data.</text>
</comment>
<evidence type="ECO:0000313" key="2">
    <source>
        <dbReference type="Proteomes" id="UP000526302"/>
    </source>
</evidence>